<evidence type="ECO:0000313" key="2">
    <source>
        <dbReference type="Proteomes" id="UP001054945"/>
    </source>
</evidence>
<organism evidence="1 2">
    <name type="scientific">Caerostris extrusa</name>
    <name type="common">Bark spider</name>
    <name type="synonym">Caerostris bankana</name>
    <dbReference type="NCBI Taxonomy" id="172846"/>
    <lineage>
        <taxon>Eukaryota</taxon>
        <taxon>Metazoa</taxon>
        <taxon>Ecdysozoa</taxon>
        <taxon>Arthropoda</taxon>
        <taxon>Chelicerata</taxon>
        <taxon>Arachnida</taxon>
        <taxon>Araneae</taxon>
        <taxon>Araneomorphae</taxon>
        <taxon>Entelegynae</taxon>
        <taxon>Araneoidea</taxon>
        <taxon>Araneidae</taxon>
        <taxon>Caerostris</taxon>
    </lineage>
</organism>
<name>A0AAV4U4Q0_CAEEX</name>
<dbReference type="AlphaFoldDB" id="A0AAV4U4Q0"/>
<dbReference type="EMBL" id="BPLR01012280">
    <property type="protein sequence ID" value="GIY52720.1"/>
    <property type="molecule type" value="Genomic_DNA"/>
</dbReference>
<dbReference type="Proteomes" id="UP001054945">
    <property type="component" value="Unassembled WGS sequence"/>
</dbReference>
<gene>
    <name evidence="1" type="ORF">CEXT_414211</name>
</gene>
<comment type="caution">
    <text evidence="1">The sequence shown here is derived from an EMBL/GenBank/DDBJ whole genome shotgun (WGS) entry which is preliminary data.</text>
</comment>
<sequence length="100" mass="11364">MVRSMNCVSEANARISQLEAALQQNLLKMQQMRQFLEAAQERHQHQLLIETQDANGLNTPQEQQQMTMEQHVQDIKARLFGSIAEGGIGSFVGQQQNQQQ</sequence>
<evidence type="ECO:0000313" key="1">
    <source>
        <dbReference type="EMBL" id="GIY52720.1"/>
    </source>
</evidence>
<proteinExistence type="predicted"/>
<accession>A0AAV4U4Q0</accession>
<keyword evidence="2" id="KW-1185">Reference proteome</keyword>
<reference evidence="1 2" key="1">
    <citation type="submission" date="2021-06" db="EMBL/GenBank/DDBJ databases">
        <title>Caerostris extrusa draft genome.</title>
        <authorList>
            <person name="Kono N."/>
            <person name="Arakawa K."/>
        </authorList>
    </citation>
    <scope>NUCLEOTIDE SEQUENCE [LARGE SCALE GENOMIC DNA]</scope>
</reference>
<protein>
    <submittedName>
        <fullName evidence="1">Uncharacterized protein</fullName>
    </submittedName>
</protein>